<dbReference type="GO" id="GO:0005615">
    <property type="term" value="C:extracellular space"/>
    <property type="evidence" value="ECO:0007669"/>
    <property type="project" value="TreeGrafter"/>
</dbReference>
<keyword evidence="4" id="KW-0378">Hydrolase</keyword>
<dbReference type="Pfam" id="PF00246">
    <property type="entry name" value="Peptidase_M14"/>
    <property type="match status" value="1"/>
</dbReference>
<gene>
    <name evidence="10" type="ORF">HGP29_02075</name>
</gene>
<reference evidence="10 11" key="1">
    <citation type="submission" date="2020-04" db="EMBL/GenBank/DDBJ databases">
        <title>Flammeovirga sp. SR4, a novel species isolated from seawater.</title>
        <authorList>
            <person name="Wang X."/>
        </authorList>
    </citation>
    <scope>NUCLEOTIDE SEQUENCE [LARGE SCALE GENOMIC DNA]</scope>
    <source>
        <strain evidence="10 11">SR4</strain>
    </source>
</reference>
<evidence type="ECO:0000256" key="5">
    <source>
        <dbReference type="ARBA" id="ARBA00022833"/>
    </source>
</evidence>
<evidence type="ECO:0000259" key="9">
    <source>
        <dbReference type="PROSITE" id="PS52035"/>
    </source>
</evidence>
<evidence type="ECO:0000256" key="7">
    <source>
        <dbReference type="PROSITE-ProRule" id="PRU01379"/>
    </source>
</evidence>
<dbReference type="AlphaFoldDB" id="A0A7X8SGR9"/>
<dbReference type="InterPro" id="IPR000834">
    <property type="entry name" value="Peptidase_M14"/>
</dbReference>
<dbReference type="GO" id="GO:0004181">
    <property type="term" value="F:metallocarboxypeptidase activity"/>
    <property type="evidence" value="ECO:0007669"/>
    <property type="project" value="InterPro"/>
</dbReference>
<feature type="chain" id="PRO_5031473084" evidence="8">
    <location>
        <begin position="21"/>
        <end position="517"/>
    </location>
</feature>
<protein>
    <submittedName>
        <fullName evidence="10">Peptidase</fullName>
    </submittedName>
</protein>
<dbReference type="Gene3D" id="3.40.630.10">
    <property type="entry name" value="Zn peptidases"/>
    <property type="match status" value="1"/>
</dbReference>
<organism evidence="10 11">
    <name type="scientific">Flammeovirga agarivorans</name>
    <dbReference type="NCBI Taxonomy" id="2726742"/>
    <lineage>
        <taxon>Bacteria</taxon>
        <taxon>Pseudomonadati</taxon>
        <taxon>Bacteroidota</taxon>
        <taxon>Cytophagia</taxon>
        <taxon>Cytophagales</taxon>
        <taxon>Flammeovirgaceae</taxon>
        <taxon>Flammeovirga</taxon>
    </lineage>
</organism>
<comment type="cofactor">
    <cofactor evidence="1">
        <name>Zn(2+)</name>
        <dbReference type="ChEBI" id="CHEBI:29105"/>
    </cofactor>
</comment>
<accession>A0A7X8SGR9</accession>
<evidence type="ECO:0000256" key="1">
    <source>
        <dbReference type="ARBA" id="ARBA00001947"/>
    </source>
</evidence>
<keyword evidence="6" id="KW-0482">Metalloprotease</keyword>
<dbReference type="PANTHER" id="PTHR11705:SF143">
    <property type="entry name" value="SLL0236 PROTEIN"/>
    <property type="match status" value="1"/>
</dbReference>
<dbReference type="PROSITE" id="PS52035">
    <property type="entry name" value="PEPTIDASE_M14"/>
    <property type="match status" value="1"/>
</dbReference>
<evidence type="ECO:0000313" key="11">
    <source>
        <dbReference type="Proteomes" id="UP000585050"/>
    </source>
</evidence>
<evidence type="ECO:0000256" key="2">
    <source>
        <dbReference type="ARBA" id="ARBA00005988"/>
    </source>
</evidence>
<evidence type="ECO:0000313" key="10">
    <source>
        <dbReference type="EMBL" id="NLR89970.1"/>
    </source>
</evidence>
<sequence>MIKKLILLLSSLLIVYNVSAQTRALEEKFFPEPDIEIPTPAFQKSELLGFTKYKEMVKYVTLLTEGNDFVKLDEIGESQKGRDIIRLRINKPSNNKKIRVWLQGGLHGNEPASSEGVMFILYSLLKNPDYAYLLDRLDIMVLPMANADGFNNQNRFSANGLDLNRDFIKMEAPETNAIRKAFSEFSPQVAIDFHEYNPYRTHFTYFGERGITTYYDAFFLYSNNLNVNPIIRETTKSLLVNNAKQELIENGRHVSDYSSTKIKHGHIHFNQGGSSPRSTSTNYALSNCLAVLMEIRGVNLKRISFKRRVQTTFLAGMSYLKTAYEHGDSIRSVIERANISTANLNEPVVIKQKKPIVESEYTCIDLATEEKEVIKVAMTDGLMMEIEESRTRPFAYILLPEEEKAVEKLKKLGCTVDQLSTNKTIKVEAYQVLKNNESVIKWEKIYLRSLKTKVEETTKDFPKGSFIVYMTQEHANILPSALEPENDNSFFTFRVIDGAFTKGDELPVYRYMMKQKI</sequence>
<comment type="similarity">
    <text evidence="2 7">Belongs to the peptidase M14 family.</text>
</comment>
<keyword evidence="11" id="KW-1185">Reference proteome</keyword>
<dbReference type="EMBL" id="JABAIL010000001">
    <property type="protein sequence ID" value="NLR89970.1"/>
    <property type="molecule type" value="Genomic_DNA"/>
</dbReference>
<feature type="active site" description="Proton donor/acceptor" evidence="7">
    <location>
        <position position="294"/>
    </location>
</feature>
<keyword evidence="3" id="KW-0645">Protease</keyword>
<proteinExistence type="inferred from homology"/>
<evidence type="ECO:0000256" key="6">
    <source>
        <dbReference type="ARBA" id="ARBA00023049"/>
    </source>
</evidence>
<evidence type="ECO:0000256" key="3">
    <source>
        <dbReference type="ARBA" id="ARBA00022670"/>
    </source>
</evidence>
<evidence type="ECO:0000256" key="8">
    <source>
        <dbReference type="SAM" id="SignalP"/>
    </source>
</evidence>
<dbReference type="GO" id="GO:0008270">
    <property type="term" value="F:zinc ion binding"/>
    <property type="evidence" value="ECO:0007669"/>
    <property type="project" value="InterPro"/>
</dbReference>
<keyword evidence="5" id="KW-0862">Zinc</keyword>
<feature type="signal peptide" evidence="8">
    <location>
        <begin position="1"/>
        <end position="20"/>
    </location>
</feature>
<dbReference type="PANTHER" id="PTHR11705">
    <property type="entry name" value="PROTEASE FAMILY M14 CARBOXYPEPTIDASE A,B"/>
    <property type="match status" value="1"/>
</dbReference>
<keyword evidence="8" id="KW-0732">Signal</keyword>
<comment type="caution">
    <text evidence="10">The sequence shown here is derived from an EMBL/GenBank/DDBJ whole genome shotgun (WGS) entry which is preliminary data.</text>
</comment>
<dbReference type="SMART" id="SM00631">
    <property type="entry name" value="Zn_pept"/>
    <property type="match status" value="1"/>
</dbReference>
<evidence type="ECO:0000256" key="4">
    <source>
        <dbReference type="ARBA" id="ARBA00022801"/>
    </source>
</evidence>
<feature type="domain" description="Peptidase M14" evidence="9">
    <location>
        <begin position="49"/>
        <end position="323"/>
    </location>
</feature>
<dbReference type="Proteomes" id="UP000585050">
    <property type="component" value="Unassembled WGS sequence"/>
</dbReference>
<dbReference type="RefSeq" id="WP_168880653.1">
    <property type="nucleotide sequence ID" value="NZ_JABAIL010000001.1"/>
</dbReference>
<dbReference type="SUPFAM" id="SSF53187">
    <property type="entry name" value="Zn-dependent exopeptidases"/>
    <property type="match status" value="1"/>
</dbReference>
<dbReference type="GO" id="GO:0006508">
    <property type="term" value="P:proteolysis"/>
    <property type="evidence" value="ECO:0007669"/>
    <property type="project" value="UniProtKB-KW"/>
</dbReference>
<name>A0A7X8SGR9_9BACT</name>